<evidence type="ECO:0000256" key="2">
    <source>
        <dbReference type="ARBA" id="ARBA00012438"/>
    </source>
</evidence>
<evidence type="ECO:0000259" key="8">
    <source>
        <dbReference type="PROSITE" id="PS50109"/>
    </source>
</evidence>
<dbReference type="SUPFAM" id="SSF55874">
    <property type="entry name" value="ATPase domain of HSP90 chaperone/DNA topoisomerase II/histidine kinase"/>
    <property type="match status" value="1"/>
</dbReference>
<accession>A0ABT1G440</accession>
<organism evidence="11 12">
    <name type="scientific">Natronospira proteinivora</name>
    <dbReference type="NCBI Taxonomy" id="1807133"/>
    <lineage>
        <taxon>Bacteria</taxon>
        <taxon>Pseudomonadati</taxon>
        <taxon>Pseudomonadota</taxon>
        <taxon>Gammaproteobacteria</taxon>
        <taxon>Natronospirales</taxon>
        <taxon>Natronospiraceae</taxon>
        <taxon>Natronospira</taxon>
    </lineage>
</organism>
<dbReference type="PANTHER" id="PTHR42878:SF15">
    <property type="entry name" value="BACTERIOPHYTOCHROME"/>
    <property type="match status" value="1"/>
</dbReference>
<dbReference type="InterPro" id="IPR003661">
    <property type="entry name" value="HisK_dim/P_dom"/>
</dbReference>
<proteinExistence type="predicted"/>
<dbReference type="PROSITE" id="PS50109">
    <property type="entry name" value="HIS_KIN"/>
    <property type="match status" value="1"/>
</dbReference>
<dbReference type="InterPro" id="IPR004358">
    <property type="entry name" value="Sig_transdc_His_kin-like_C"/>
</dbReference>
<dbReference type="SMART" id="SM00387">
    <property type="entry name" value="HATPase_c"/>
    <property type="match status" value="1"/>
</dbReference>
<dbReference type="InterPro" id="IPR036097">
    <property type="entry name" value="HisK_dim/P_sf"/>
</dbReference>
<feature type="domain" description="PAC" evidence="10">
    <location>
        <begin position="207"/>
        <end position="259"/>
    </location>
</feature>
<dbReference type="CDD" id="cd00082">
    <property type="entry name" value="HisKA"/>
    <property type="match status" value="1"/>
</dbReference>
<dbReference type="RefSeq" id="WP_301288277.1">
    <property type="nucleotide sequence ID" value="NZ_JALJYF010000001.1"/>
</dbReference>
<feature type="domain" description="Histidine kinase" evidence="8">
    <location>
        <begin position="288"/>
        <end position="498"/>
    </location>
</feature>
<dbReference type="SUPFAM" id="SSF47384">
    <property type="entry name" value="Homodimeric domain of signal transducing histidine kinase"/>
    <property type="match status" value="1"/>
</dbReference>
<dbReference type="Pfam" id="PF02518">
    <property type="entry name" value="HATPase_c"/>
    <property type="match status" value="1"/>
</dbReference>
<dbReference type="CDD" id="cd00130">
    <property type="entry name" value="PAS"/>
    <property type="match status" value="1"/>
</dbReference>
<dbReference type="Pfam" id="PF00512">
    <property type="entry name" value="HisKA"/>
    <property type="match status" value="1"/>
</dbReference>
<dbReference type="SUPFAM" id="SSF55785">
    <property type="entry name" value="PYP-like sensor domain (PAS domain)"/>
    <property type="match status" value="1"/>
</dbReference>
<keyword evidence="6 7" id="KW-0472">Membrane</keyword>
<sequence length="507" mass="58310">MIGAGLVLLSTGGALARWFWNRSIQGLLALLTILAGLSALSILLLYFYLDDAVDRQMLLSVALLLLSVGALIFLSIRFARAFIRRNITPLLVGLDRMYRDEKPRVDVSGMTQEMRRIAQSLESVDSIRREDEARLRLHLEKVPLAIVEWDRGFRVMDWSRSAQALFGWSAEQVTGLRATDWSFVYEDDLPDLESYLRQLMSGGQDRFRFETRNWTREGRVIHCAWFTTVCRDEQGKIQSFLTFVMDVSDRVLAEEELRNVNQQLEWRVMLRTRELELINRELESFSYSVSHDLRAPLRGIDGFSQALEEDYAEQLDKTGHHYIERIRHGARRMGQLIDDLLQLSRVSRFELDLKPVSITELATRVCQELDEAQADHPVEWQVEAGLETRADPAMARLLLENLLANAWKFTARQPHPRVVLGREQQDGTEAFILRDNGAGFDPEQLDRLFTPFQRLHSQHEFEGTGIGLATVHRIIQRHGGQIRAEGAPGKGARFIFNFGNWVYDNDK</sequence>
<evidence type="ECO:0000256" key="7">
    <source>
        <dbReference type="SAM" id="Phobius"/>
    </source>
</evidence>
<dbReference type="InterPro" id="IPR000700">
    <property type="entry name" value="PAS-assoc_C"/>
</dbReference>
<evidence type="ECO:0000256" key="6">
    <source>
        <dbReference type="ARBA" id="ARBA00023136"/>
    </source>
</evidence>
<keyword evidence="12" id="KW-1185">Reference proteome</keyword>
<feature type="transmembrane region" description="Helical" evidence="7">
    <location>
        <begin position="61"/>
        <end position="79"/>
    </location>
</feature>
<name>A0ABT1G440_9GAMM</name>
<dbReference type="SMART" id="SM00091">
    <property type="entry name" value="PAS"/>
    <property type="match status" value="1"/>
</dbReference>
<dbReference type="InterPro" id="IPR013656">
    <property type="entry name" value="PAS_4"/>
</dbReference>
<dbReference type="InterPro" id="IPR036890">
    <property type="entry name" value="HATPase_C_sf"/>
</dbReference>
<keyword evidence="5" id="KW-0418">Kinase</keyword>
<dbReference type="InterPro" id="IPR005467">
    <property type="entry name" value="His_kinase_dom"/>
</dbReference>
<dbReference type="InterPro" id="IPR003594">
    <property type="entry name" value="HATPase_dom"/>
</dbReference>
<dbReference type="EMBL" id="JALJYF010000001">
    <property type="protein sequence ID" value="MCP1726066.1"/>
    <property type="molecule type" value="Genomic_DNA"/>
</dbReference>
<dbReference type="InterPro" id="IPR035965">
    <property type="entry name" value="PAS-like_dom_sf"/>
</dbReference>
<keyword evidence="7" id="KW-0812">Transmembrane</keyword>
<comment type="caution">
    <text evidence="11">The sequence shown here is derived from an EMBL/GenBank/DDBJ whole genome shotgun (WGS) entry which is preliminary data.</text>
</comment>
<dbReference type="InterPro" id="IPR000014">
    <property type="entry name" value="PAS"/>
</dbReference>
<evidence type="ECO:0000313" key="11">
    <source>
        <dbReference type="EMBL" id="MCP1726066.1"/>
    </source>
</evidence>
<dbReference type="SMART" id="SM00388">
    <property type="entry name" value="HisKA"/>
    <property type="match status" value="1"/>
</dbReference>
<evidence type="ECO:0000256" key="4">
    <source>
        <dbReference type="ARBA" id="ARBA00022679"/>
    </source>
</evidence>
<reference evidence="11 12" key="1">
    <citation type="submission" date="2022-03" db="EMBL/GenBank/DDBJ databases">
        <title>Genomic Encyclopedia of Type Strains, Phase III (KMG-III): the genomes of soil and plant-associated and newly described type strains.</title>
        <authorList>
            <person name="Whitman W."/>
        </authorList>
    </citation>
    <scope>NUCLEOTIDE SEQUENCE [LARGE SCALE GENOMIC DNA]</scope>
    <source>
        <strain evidence="11 12">BSker1</strain>
    </source>
</reference>
<dbReference type="Gene3D" id="3.30.450.20">
    <property type="entry name" value="PAS domain"/>
    <property type="match status" value="1"/>
</dbReference>
<dbReference type="EC" id="2.7.13.3" evidence="2"/>
<dbReference type="Gene3D" id="1.10.287.130">
    <property type="match status" value="1"/>
</dbReference>
<keyword evidence="4" id="KW-0808">Transferase</keyword>
<evidence type="ECO:0000259" key="9">
    <source>
        <dbReference type="PROSITE" id="PS50112"/>
    </source>
</evidence>
<evidence type="ECO:0000259" key="10">
    <source>
        <dbReference type="PROSITE" id="PS50113"/>
    </source>
</evidence>
<dbReference type="InterPro" id="IPR050351">
    <property type="entry name" value="BphY/WalK/GraS-like"/>
</dbReference>
<dbReference type="NCBIfam" id="TIGR00229">
    <property type="entry name" value="sensory_box"/>
    <property type="match status" value="1"/>
</dbReference>
<dbReference type="PROSITE" id="PS50113">
    <property type="entry name" value="PAC"/>
    <property type="match status" value="1"/>
</dbReference>
<keyword evidence="3" id="KW-0597">Phosphoprotein</keyword>
<protein>
    <recommendedName>
        <fullName evidence="2">histidine kinase</fullName>
        <ecNumber evidence="2">2.7.13.3</ecNumber>
    </recommendedName>
</protein>
<dbReference type="PANTHER" id="PTHR42878">
    <property type="entry name" value="TWO-COMPONENT HISTIDINE KINASE"/>
    <property type="match status" value="1"/>
</dbReference>
<gene>
    <name evidence="11" type="ORF">J2T60_000031</name>
</gene>
<evidence type="ECO:0000256" key="3">
    <source>
        <dbReference type="ARBA" id="ARBA00022553"/>
    </source>
</evidence>
<feature type="transmembrane region" description="Helical" evidence="7">
    <location>
        <begin position="26"/>
        <end position="49"/>
    </location>
</feature>
<dbReference type="Proteomes" id="UP001523550">
    <property type="component" value="Unassembled WGS sequence"/>
</dbReference>
<dbReference type="PRINTS" id="PR00344">
    <property type="entry name" value="BCTRLSENSOR"/>
</dbReference>
<dbReference type="InterPro" id="IPR001610">
    <property type="entry name" value="PAC"/>
</dbReference>
<dbReference type="Gene3D" id="3.30.565.10">
    <property type="entry name" value="Histidine kinase-like ATPase, C-terminal domain"/>
    <property type="match status" value="1"/>
</dbReference>
<comment type="catalytic activity">
    <reaction evidence="1">
        <text>ATP + protein L-histidine = ADP + protein N-phospho-L-histidine.</text>
        <dbReference type="EC" id="2.7.13.3"/>
    </reaction>
</comment>
<feature type="domain" description="PAS" evidence="9">
    <location>
        <begin position="131"/>
        <end position="203"/>
    </location>
</feature>
<dbReference type="SMART" id="SM00086">
    <property type="entry name" value="PAC"/>
    <property type="match status" value="1"/>
</dbReference>
<evidence type="ECO:0000256" key="5">
    <source>
        <dbReference type="ARBA" id="ARBA00022777"/>
    </source>
</evidence>
<evidence type="ECO:0000313" key="12">
    <source>
        <dbReference type="Proteomes" id="UP001523550"/>
    </source>
</evidence>
<evidence type="ECO:0000256" key="1">
    <source>
        <dbReference type="ARBA" id="ARBA00000085"/>
    </source>
</evidence>
<keyword evidence="7" id="KW-1133">Transmembrane helix</keyword>
<dbReference type="PROSITE" id="PS50112">
    <property type="entry name" value="PAS"/>
    <property type="match status" value="1"/>
</dbReference>
<dbReference type="Pfam" id="PF08448">
    <property type="entry name" value="PAS_4"/>
    <property type="match status" value="1"/>
</dbReference>